<dbReference type="RefSeq" id="WP_213410686.1">
    <property type="nucleotide sequence ID" value="NZ_BOVK01000012.1"/>
</dbReference>
<proteinExistence type="predicted"/>
<sequence length="4140" mass="450132">MSNNNAGSTTTIEAIHQDVAAQAGRRGPVLLSAVNMPSDALWRKASVAFGDEEFAINPPDGGMVQVSGISGGAFTVWGMITVLGLEKQSRSITIRVVDGEPGFTFSIGPLASGWTFGKWQARLDTTPLNRLRQSGILFHWDSFRPMDEQDSPLSYSATVELTGPFAFLTRFITGQSLTWQGPILFAEAWAYEPTFDLRAPLVKDGSEPQTFSIGFLEAKSPYLQARVRYAEDPETDEQLKLETQVQFGMSLQEEGMTLQPMTLNVPIYNSSKVLYLNGMYGAEDDALSMGDVARWLLNLDAPPALPAPLDGLFNRVGLKAMSASLTSASPFGLMSVEVLVGSKSEQPVWDIYNNQIVLEELYMNANVTYLTSDYTSVNALFGADLRLFDLLFEMELEIQNDGVIARGMMSTVDGLPLSFSGLIRKLNCGLDTQGLEDFFALTFNQIGVELVPSTEHFQLSVYAEADLSLRLFGKELFGLHDTNLLFSGYQDEAGEMAYLVYASGKVALLGLTFPAQVTLSAEKKQFTIGPVSFTFGDMIKFLVQLVHPSWDFELPEPWNVLNAIGFENATLTVDITEKYVTFSTGIQVDFGFIEISDISLTYHWRTPKGGKEGVVLALDGTFLGMPIRTGEDDEPLEWDVVNDHPPEVPGAGNQLFHLEYLGIGQHVSFRDTSQLHSISDVITALERGFRPELAAGNPLEQSNALVFNENSGWLLGAKFTVLQTVTIAAIFNDPQMYGLRVTLEGARAGSFKGLEFEILYKKITDQIGLYHTELVLPDMMRYLEFGEVSITIPVIDIDIYTNGNFKIDIGFPHNGNFERSFAIQVFPFVGFGGFYLAYLEGATSQTVPAIDNGEFKPVIEFGFGLAVGVGKTIHKGPLSAGLDLTVQGILEGTLAWFHPTASEESTDLYYAVQGMVGIVGELFGSLDFSIIKASVQIRAAARALLTFQAYEPIVIRFEVEVEASVKVKVVFVTIHFSFDWTLREQFTIGNKGVPPWHVAGGQALAARSVREEKRLRLQQPRTANPSTSAAKPRLADVLAEPALQWQVKRLKVAGPAMAAAEQATEIEVRFGVLYTQASGGQPGAAPVVQALPLLFVPNAIPEQVASREALRQTTGGDSAFCRLVEGMLRRAIDARLASVGEASAADAYVSLYDLQVIYQHLLAGLADESFTYASLTEYFKDHMIFKVMPAQATEEGEAPSGTLLPMIPALTLESSDGQVKIDYGTDSRLMIGKSYEQELERYFQTFAAAYQNRLEQEHEDNPKAWRQQTRQHKELAAEGTREGTKESISAFLFRDYFLMVTKSAVQAAIDRLEQYEYETDGTRSLEQIAAELSARKPQSGLMNPTAASIALANQERPDVLNPASRATVAGALYQTKAADTLKRIADFFGLSPAQLLEAADGSGAMLNADDAALLKPDALIDLGTIAFTVPVDGYPLEAVAVSFGVGFDALKAANPGVDQSPLAMGQVLTVPGAKQAIEVGQTFRTFAERFGLTLAQLAAACQDNAAILQPLSVWHIPAFPAAVSEGMSLRGLAERYNLNLADMVEDGLGQADDLLLPGKKLLVPYRPDMPEEELIAAVIGKAAVNDIAASMSRFFLHGLRIPAPADKPDFTKLFPLYQVIGQQWDAPSPDAGPYAYTLTKPEGIEWIAFPADSVRNGNDGRDNDGYDGNDDSSRGDDGDSGSNSGSEGDNDSSGNCCTYAFGPHDWQTIRDYAAPFTPEAEAPQALALMAYQPNRYALSQMIHWQHPLGNNLWEPEASAATSSGEPAIWPFPGTLKQRLLNSANPSGHGAEQTGLRYVLRMYRQQSANTAVRAEAIDAFAWGTMIDVNVHAVRAASHDPSVTRHEYQLAGTDEDGKQMLQHLWNYLSSDSGMQDQASLSLLYPANPSEPNSSGLLSGLLLPEDTFLLKANLSSTTHSSNEPVLRQSRSLRVELADEEPEIDVFAALSDAKRFIKLLWEGSAVHSGGYYLNYAAEDGAGLPDTIFNESGEAVLKLVIVLASQIHRSSAEDQADNPIAGASNARRAEGQAEALAFAPIYGFNNCAVTAQNVDISHGQLAVESALYETGASETLNDASAAMGFAATEELAQANRLTKLLLKPGIAVQVGSITYNIQPGDTLQSMADALTGGEIGALTQAIGGTEGLLLAKSLLQYHDGQMTLHTTAPLGVVGYDQYRPNPDTADAAYAELSAQQQLGTLYQLLGFTIQDNEFFSTQAAGGREGLPAGPIDPTGEKSDKPMPEWYYRNTIQASNFARPAHNYAYRTPGLPPAADNPYAGLAPQSQLQLSLTFQDLFGNRTDYASSGVYPIALPFGYRDELIPLSMWPGMAVSYDIADSMDESCASIAFHISFNLSAYAGGSGQSQAVSKQNVQTDLQKLAQLYYQFVQPDYQIAWSTSLDQPSMEEEPMLYYAWKAPWWQAVSSHWLFLQSLDSLALVQVQPSGQTLAELAAPYLVTAGELLQHNAHVQADRLFAHTGEGLQLVVPEKLLTRAGDSLKSLCARIPGGMDAVQLAGQNLHAALSADNVYSTPQRTLPREGSGITLNGQSLQQICDLLRQSPLRLAEENAERPDLLRAGVVLRLDGRAIMVREGYSFQSVVALLLEYTVSAAVSLQAIADFYQCDVAAIAEANQAKTDIWRDQAPFTYEGHTVLAKATDSLYDIAEQFAQVGLSVTVAALAASVKDDDELLAEGAVLSSGLYEIDLRAVVQANAQVPGLFKPDAILHSAHTVTLQGDTLSVLESREGVPAAELVPLNLELANFYAEGVYVFVRNNSAYSPEPGASLAQIVRDTAATYEELGQLNGHAALQASTDIKLQVPLRTYRPDDGRDLLVPYAAGGPFGSPASDTLGSIAVKFGLAGAQALAERNMDMPYLFLPGSAVTIEGAPYVLTESDTLAGLQAQFPNVPLGTLVTALDRPGVLRAGAVFAVPAPLAAEGLLQPQAAADAMQVSATDLLLVNRSLSGLLQKGVPVTLHVPDSSQPVTVETREGETLNTLLAQFQRQTGLAISFAMLAEAVTSLELFALGAVYVLPPQAYTVSYETNVQLPAKIFPLNAAFALRRVQFMVTDAVVNEMREAGVPDALLQKLGPMIDVRYLNGDQFRGELRQLLGEQWNELPLSHLLRLSAQQSALIANASINTPPVFHASTPLAPNVMEGEGSEAGMRRFAEQFEQALKSGRRELKLAVGVGKREWNAEGRKNKLWAVVFGEEGFCYTIQPDQGSIYAMKPLSTSLISRQARMQQYVPGVGWEQADPKTFQSVELDLWAKQFLETVDLVLTAPYAVPAARRSRQAIEQLLASKEKLADKLAHAVVPVLDQPPYAGSVEIARQHFADRLKIRLADAYGIEAIVQFPVTVSGGSDDPNTAPRLSGKPVNAGYRTGAVESIASMAEALQVSQEFLLDAVERMPGILQTGGEGRQPAVVRYSAEGEPERTVTLAAGMTLQSLAVETLGLRSAYDLIGRLTVIEGDSLFAPYTAINVTQVRGIVGQTGQAPVWVAENSLESMAFFFDLTVREFARAVQDVQGLFAHHITELAFEGKTAVVEANDSLRTVAAKLETTSGTLAAYYRLHANLLKPGLPLHSLQVLPQYDLSTAKIALSEPSSQLTYFVDVKSEHRARKLFFDFDYVINELEFDIHAMSDIADYQASSWLSFVLPFDQAGSGAHGSAVNGLASNAPASSSWAPNIGQQEIPVLMRSYPDIPTLLTQEGEGVRLPESASGKRLLPVIRQTSDYATSSGAMQQHDVPHGEGDDVLDTLRSWEFTYSFHIRPSGQDEMRTVIRLNDVREGLVRGRQARSSDESFDFFELLAQFASNLPLIQNDLDLLPSMDRESESDTADSAIAALSSLASQLADSWPAGDGQVRVGRDVGMLDTHEYTLLTTHDIDQPELFRTLIFRTMGDAEETVWPDHVWVQHEKQWVALEAQAIEPGAQEAVFDFPSHVEAGGTLTLKIGFSELNVIRYQSASSGMAVTRNRHLISAGETAPAFVYATPLVEFANPFTPLIVRDETYELQGADLQQCLSELFRQLLDADNPEMWQEASIRWISLTCGYQFRVSDLAGIEATTPMFHYPFYPFQVMRDYQPTAGTFVSQLVAVIHDWLLHQQLSAMTGQLVFDLIVYEATVAGETPRPVLELENILYDLAQMRSNGV</sequence>
<evidence type="ECO:0000313" key="4">
    <source>
        <dbReference type="Proteomes" id="UP000677918"/>
    </source>
</evidence>
<evidence type="ECO:0000259" key="2">
    <source>
        <dbReference type="Pfam" id="PF01476"/>
    </source>
</evidence>
<feature type="compositionally biased region" description="Low complexity" evidence="1">
    <location>
        <begin position="1680"/>
        <end position="1695"/>
    </location>
</feature>
<dbReference type="Pfam" id="PF01476">
    <property type="entry name" value="LysM"/>
    <property type="match status" value="1"/>
</dbReference>
<dbReference type="CDD" id="cd00118">
    <property type="entry name" value="LysM"/>
    <property type="match status" value="1"/>
</dbReference>
<keyword evidence="4" id="KW-1185">Reference proteome</keyword>
<dbReference type="InterPro" id="IPR018392">
    <property type="entry name" value="LysM"/>
</dbReference>
<dbReference type="Proteomes" id="UP000677918">
    <property type="component" value="Unassembled WGS sequence"/>
</dbReference>
<evidence type="ECO:0000256" key="1">
    <source>
        <dbReference type="SAM" id="MobiDB-lite"/>
    </source>
</evidence>
<organism evidence="3 4">
    <name type="scientific">Xylanibacillus composti</name>
    <dbReference type="NCBI Taxonomy" id="1572762"/>
    <lineage>
        <taxon>Bacteria</taxon>
        <taxon>Bacillati</taxon>
        <taxon>Bacillota</taxon>
        <taxon>Bacilli</taxon>
        <taxon>Bacillales</taxon>
        <taxon>Paenibacillaceae</taxon>
        <taxon>Xylanibacillus</taxon>
    </lineage>
</organism>
<name>A0A8J4H272_9BACL</name>
<feature type="domain" description="LysM" evidence="2">
    <location>
        <begin position="1436"/>
        <end position="1471"/>
    </location>
</feature>
<feature type="region of interest" description="Disordered" evidence="1">
    <location>
        <begin position="1651"/>
        <end position="1696"/>
    </location>
</feature>
<protein>
    <recommendedName>
        <fullName evidence="2">LysM domain-containing protein</fullName>
    </recommendedName>
</protein>
<evidence type="ECO:0000313" key="3">
    <source>
        <dbReference type="EMBL" id="GIQ68066.1"/>
    </source>
</evidence>
<accession>A0A8J4H272</accession>
<gene>
    <name evidence="3" type="ORF">XYCOK13_08900</name>
</gene>
<reference evidence="3" key="1">
    <citation type="submission" date="2021-04" db="EMBL/GenBank/DDBJ databases">
        <title>Draft genome sequence of Xylanibacillus composti strain K13.</title>
        <authorList>
            <person name="Uke A."/>
            <person name="Chhe C."/>
            <person name="Baramee S."/>
            <person name="Kosugi A."/>
        </authorList>
    </citation>
    <scope>NUCLEOTIDE SEQUENCE</scope>
    <source>
        <strain evidence="3">K13</strain>
    </source>
</reference>
<dbReference type="EMBL" id="BOVK01000012">
    <property type="protein sequence ID" value="GIQ68066.1"/>
    <property type="molecule type" value="Genomic_DNA"/>
</dbReference>
<comment type="caution">
    <text evidence="3">The sequence shown here is derived from an EMBL/GenBank/DDBJ whole genome shotgun (WGS) entry which is preliminary data.</text>
</comment>